<accession>A0A8T0PGK5</accession>
<comment type="similarity">
    <text evidence="1">Belongs to the FMO family.</text>
</comment>
<evidence type="ECO:0000256" key="2">
    <source>
        <dbReference type="ARBA" id="ARBA00023002"/>
    </source>
</evidence>
<dbReference type="PANTHER" id="PTHR43539:SF30">
    <property type="entry name" value="OS11G0207700 PROTEIN"/>
    <property type="match status" value="1"/>
</dbReference>
<keyword evidence="6" id="KW-1185">Reference proteome</keyword>
<dbReference type="AlphaFoldDB" id="A0A8T0PGK5"/>
<dbReference type="Gene3D" id="3.50.50.60">
    <property type="entry name" value="FAD/NAD(P)-binding domain"/>
    <property type="match status" value="1"/>
</dbReference>
<evidence type="ECO:0000313" key="6">
    <source>
        <dbReference type="Proteomes" id="UP000823388"/>
    </source>
</evidence>
<dbReference type="GO" id="GO:0050660">
    <property type="term" value="F:flavin adenine dinucleotide binding"/>
    <property type="evidence" value="ECO:0007669"/>
    <property type="project" value="TreeGrafter"/>
</dbReference>
<dbReference type="InterPro" id="IPR050982">
    <property type="entry name" value="Auxin_biosynth/cation_transpt"/>
</dbReference>
<dbReference type="EMBL" id="CM029052">
    <property type="protein sequence ID" value="KAG2558316.1"/>
    <property type="molecule type" value="Genomic_DNA"/>
</dbReference>
<dbReference type="SUPFAM" id="SSF51905">
    <property type="entry name" value="FAD/NAD(P)-binding domain"/>
    <property type="match status" value="1"/>
</dbReference>
<organism evidence="5 6">
    <name type="scientific">Panicum virgatum</name>
    <name type="common">Blackwell switchgrass</name>
    <dbReference type="NCBI Taxonomy" id="38727"/>
    <lineage>
        <taxon>Eukaryota</taxon>
        <taxon>Viridiplantae</taxon>
        <taxon>Streptophyta</taxon>
        <taxon>Embryophyta</taxon>
        <taxon>Tracheophyta</taxon>
        <taxon>Spermatophyta</taxon>
        <taxon>Magnoliopsida</taxon>
        <taxon>Liliopsida</taxon>
        <taxon>Poales</taxon>
        <taxon>Poaceae</taxon>
        <taxon>PACMAD clade</taxon>
        <taxon>Panicoideae</taxon>
        <taxon>Panicodae</taxon>
        <taxon>Paniceae</taxon>
        <taxon>Panicinae</taxon>
        <taxon>Panicum</taxon>
        <taxon>Panicum sect. Hiantes</taxon>
    </lineage>
</organism>
<evidence type="ECO:0000256" key="3">
    <source>
        <dbReference type="ARBA" id="ARBA00039148"/>
    </source>
</evidence>
<name>A0A8T0PGK5_PANVG</name>
<dbReference type="GO" id="GO:0103075">
    <property type="term" value="F:indole-3-pyruvate monooxygenase activity"/>
    <property type="evidence" value="ECO:0007669"/>
    <property type="project" value="UniProtKB-EC"/>
</dbReference>
<proteinExistence type="inferred from homology"/>
<evidence type="ECO:0000256" key="1">
    <source>
        <dbReference type="ARBA" id="ARBA00009183"/>
    </source>
</evidence>
<reference evidence="5" key="1">
    <citation type="submission" date="2020-05" db="EMBL/GenBank/DDBJ databases">
        <title>WGS assembly of Panicum virgatum.</title>
        <authorList>
            <person name="Lovell J.T."/>
            <person name="Jenkins J."/>
            <person name="Shu S."/>
            <person name="Juenger T.E."/>
            <person name="Schmutz J."/>
        </authorList>
    </citation>
    <scope>NUCLEOTIDE SEQUENCE</scope>
    <source>
        <strain evidence="5">AP13</strain>
    </source>
</reference>
<protein>
    <recommendedName>
        <fullName evidence="3">indole-3-pyruvate monooxygenase</fullName>
        <ecNumber evidence="3">1.14.13.168</ecNumber>
    </recommendedName>
</protein>
<comment type="caution">
    <text evidence="5">The sequence shown here is derived from an EMBL/GenBank/DDBJ whole genome shotgun (WGS) entry which is preliminary data.</text>
</comment>
<keyword evidence="2" id="KW-0560">Oxidoreductase</keyword>
<evidence type="ECO:0000313" key="5">
    <source>
        <dbReference type="EMBL" id="KAG2558316.1"/>
    </source>
</evidence>
<sequence length="346" mass="38281">MEEQTVVLIMGVGPAGLATAACLTKLSVPYVIVEHEDCSASLWRNRAYDRLKLHLAKEFYAPTYIPKDQFMKYLDKYIEHFDIRPKYHTTIESCTYDENRKCWFSVARDVATFVVVRYTTRFLIGASGENSEANILVIPGLHDFAGVAIHSSRFKSGAAYSGKKVLVVQKSVHVMTKEIIRLGMTLVQYTPVNVVDDLLVRLANFVFGDLLSHGIVRPKIGPLQLKAETGRSAVHDVGTVDLIRKGIIKVLGNISKINGNIVEFENGKESAFDVIVFATGYKSTANTWLKNGESMLNNAGLPKKKFPNHWKGVNGLYCAGLARRGLAGIAMDAKNIANDILSSYHA</sequence>
<gene>
    <name evidence="5" type="ORF">PVAP13_8NG148701</name>
</gene>
<dbReference type="EC" id="1.14.13.168" evidence="3"/>
<dbReference type="InterPro" id="IPR036188">
    <property type="entry name" value="FAD/NAD-bd_sf"/>
</dbReference>
<comment type="catalytic activity">
    <reaction evidence="4">
        <text>indole-3-pyruvate + NADPH + O2 + H(+) = (indol-3-yl)acetate + CO2 + NADP(+) + H2O</text>
        <dbReference type="Rhea" id="RHEA:34331"/>
        <dbReference type="ChEBI" id="CHEBI:15377"/>
        <dbReference type="ChEBI" id="CHEBI:15378"/>
        <dbReference type="ChEBI" id="CHEBI:15379"/>
        <dbReference type="ChEBI" id="CHEBI:16526"/>
        <dbReference type="ChEBI" id="CHEBI:17640"/>
        <dbReference type="ChEBI" id="CHEBI:30854"/>
        <dbReference type="ChEBI" id="CHEBI:57783"/>
        <dbReference type="ChEBI" id="CHEBI:58349"/>
        <dbReference type="EC" id="1.14.13.168"/>
    </reaction>
</comment>
<dbReference type="PANTHER" id="PTHR43539">
    <property type="entry name" value="FLAVIN-BINDING MONOOXYGENASE-LIKE PROTEIN (AFU_ORTHOLOGUE AFUA_4G09220)"/>
    <property type="match status" value="1"/>
</dbReference>
<dbReference type="Pfam" id="PF13738">
    <property type="entry name" value="Pyr_redox_3"/>
    <property type="match status" value="1"/>
</dbReference>
<evidence type="ECO:0000256" key="4">
    <source>
        <dbReference type="ARBA" id="ARBA00047707"/>
    </source>
</evidence>
<dbReference type="Proteomes" id="UP000823388">
    <property type="component" value="Chromosome 8N"/>
</dbReference>